<feature type="compositionally biased region" description="Low complexity" evidence="1">
    <location>
        <begin position="621"/>
        <end position="631"/>
    </location>
</feature>
<keyword evidence="5" id="KW-1185">Reference proteome</keyword>
<evidence type="ECO:0000313" key="4">
    <source>
        <dbReference type="EMBL" id="KAK9053517.1"/>
    </source>
</evidence>
<feature type="region of interest" description="Disordered" evidence="1">
    <location>
        <begin position="613"/>
        <end position="737"/>
    </location>
</feature>
<gene>
    <name evidence="4" type="ORF">SSX86_027509</name>
</gene>
<reference evidence="4 5" key="1">
    <citation type="submission" date="2024-04" db="EMBL/GenBank/DDBJ databases">
        <title>The reference genome of an endangered Asteraceae, Deinandra increscens subsp. villosa, native to the Central Coast of California.</title>
        <authorList>
            <person name="Guilliams M."/>
            <person name="Hasenstab-Lehman K."/>
            <person name="Meyer R."/>
            <person name="Mcevoy S."/>
        </authorList>
    </citation>
    <scope>NUCLEOTIDE SEQUENCE [LARGE SCALE GENOMIC DNA]</scope>
    <source>
        <tissue evidence="4">Leaf</tissue>
    </source>
</reference>
<feature type="region of interest" description="Disordered" evidence="1">
    <location>
        <begin position="1"/>
        <end position="43"/>
    </location>
</feature>
<keyword evidence="2" id="KW-1133">Transmembrane helix</keyword>
<accession>A0AAP0GM68</accession>
<protein>
    <recommendedName>
        <fullName evidence="3">DUF4283 domain-containing protein</fullName>
    </recommendedName>
</protein>
<feature type="transmembrane region" description="Helical" evidence="2">
    <location>
        <begin position="827"/>
        <end position="850"/>
    </location>
</feature>
<feature type="transmembrane region" description="Helical" evidence="2">
    <location>
        <begin position="786"/>
        <end position="807"/>
    </location>
</feature>
<organism evidence="4 5">
    <name type="scientific">Deinandra increscens subsp. villosa</name>
    <dbReference type="NCBI Taxonomy" id="3103831"/>
    <lineage>
        <taxon>Eukaryota</taxon>
        <taxon>Viridiplantae</taxon>
        <taxon>Streptophyta</taxon>
        <taxon>Embryophyta</taxon>
        <taxon>Tracheophyta</taxon>
        <taxon>Spermatophyta</taxon>
        <taxon>Magnoliopsida</taxon>
        <taxon>eudicotyledons</taxon>
        <taxon>Gunneridae</taxon>
        <taxon>Pentapetalae</taxon>
        <taxon>asterids</taxon>
        <taxon>campanulids</taxon>
        <taxon>Asterales</taxon>
        <taxon>Asteraceae</taxon>
        <taxon>Asteroideae</taxon>
        <taxon>Heliantheae alliance</taxon>
        <taxon>Madieae</taxon>
        <taxon>Madiinae</taxon>
        <taxon>Deinandra</taxon>
    </lineage>
</organism>
<dbReference type="PANTHER" id="PTHR31286">
    <property type="entry name" value="GLYCINE-RICH CELL WALL STRUCTURAL PROTEIN 1.8-LIKE"/>
    <property type="match status" value="1"/>
</dbReference>
<proteinExistence type="predicted"/>
<keyword evidence="2" id="KW-0812">Transmembrane</keyword>
<keyword evidence="2" id="KW-0472">Membrane</keyword>
<feature type="transmembrane region" description="Helical" evidence="2">
    <location>
        <begin position="857"/>
        <end position="874"/>
    </location>
</feature>
<comment type="caution">
    <text evidence="4">The sequence shown here is derived from an EMBL/GenBank/DDBJ whole genome shotgun (WGS) entry which is preliminary data.</text>
</comment>
<feature type="compositionally biased region" description="Low complexity" evidence="1">
    <location>
        <begin position="579"/>
        <end position="588"/>
    </location>
</feature>
<dbReference type="Pfam" id="PF14111">
    <property type="entry name" value="DUF4283"/>
    <property type="match status" value="1"/>
</dbReference>
<sequence>MSKEEQIAPHLKLPDPPDSSCAAISVTGVPPLPPPPGFKPLAAPSSAQIHPVVASDPVIQHVAEANSLIGCSTAAISSEIRGSSSVSLPMAMDDISESPARNTRAASKRRSSVKSIEVEGGSKLLRDASSSRFRRAPRSFYVSPKIEQLVEISTTGGPVRVSPKTKSILDRTRKKFMPKKTPGTPYFSPSSDLRVFEVGFSPGAKSIAESGMIAAKGVNADSPLSKELLIEIFNESVIEFHATKKSQSILGPAPDSMIVDGTSANVNKEPPVVFTAVKNVDAINSVKQSYAGAVKGDSQEGTIVLSYVPPLILPSGDVIVKLNKEQLASTIEACSLTLYGYLVGGKISFGMLNFQLMKMWKKYGIIDISSNNSGFFFFRFENEDGMNKVLDFGIWLVKNVPLCLKRWEPNLKLCKIEPKMVPVWASIADLPLEFWNGDVLSSIISSIGVPIMLDNMTTDRCLSCSGRAGFARFLVNAKADKDLPSVVNVKYPDFGKHPGKMLQLTVDYEWLPPRCSYCCVFGHVLEDCSLCPKKVADPIIPEVNNEDGVVNMEADDEGFQVVGKRNKPIKDKVVNGNAKASAGANGQADVHVQSTNQSNQRVSVFDRLQGYKGAKPADKNQSSSVSGQQSQMGTAAKQVEKAASKQAFNNSKSAPGKASGKAVVGASPGSKTGDFGGLKRGFWQEKKGKRSSSNAPKQVGSSAVSGSLNSSTNVAGLKGASGSNSGDPKGIVGNNGGGSVGKTAKQVQYEATKIANRFSALRSGADLKDVNMVDSLDVLFLDGDDFSLAGGATIIVWASELFVWLFGPGYRLVWSFFSDLGQFWFLIIDWAYSRVGLVIIELAGFSFGWFDCYWASVDYWINVMVWAAGSWTAIDAVGVTLEPRHWIYVFMSLVLDSFYVFGFLPFVAVYFARDCWFSLFGLEVYFVLGRVDLSGIDFVLGRVNF</sequence>
<feature type="transmembrane region" description="Helical" evidence="2">
    <location>
        <begin position="886"/>
        <end position="912"/>
    </location>
</feature>
<evidence type="ECO:0000256" key="2">
    <source>
        <dbReference type="SAM" id="Phobius"/>
    </source>
</evidence>
<evidence type="ECO:0000256" key="1">
    <source>
        <dbReference type="SAM" id="MobiDB-lite"/>
    </source>
</evidence>
<feature type="compositionally biased region" description="Low complexity" evidence="1">
    <location>
        <begin position="699"/>
        <end position="711"/>
    </location>
</feature>
<dbReference type="AlphaFoldDB" id="A0AAP0GM68"/>
<dbReference type="PANTHER" id="PTHR31286:SF99">
    <property type="entry name" value="DUF4283 DOMAIN-CONTAINING PROTEIN"/>
    <property type="match status" value="1"/>
</dbReference>
<feature type="compositionally biased region" description="Polar residues" evidence="1">
    <location>
        <begin position="592"/>
        <end position="601"/>
    </location>
</feature>
<feature type="compositionally biased region" description="Basic and acidic residues" evidence="1">
    <location>
        <begin position="1"/>
        <end position="15"/>
    </location>
</feature>
<dbReference type="Proteomes" id="UP001408789">
    <property type="component" value="Unassembled WGS sequence"/>
</dbReference>
<feature type="domain" description="DUF4283" evidence="3">
    <location>
        <begin position="332"/>
        <end position="412"/>
    </location>
</feature>
<dbReference type="EMBL" id="JBCNJP010000026">
    <property type="protein sequence ID" value="KAK9053517.1"/>
    <property type="molecule type" value="Genomic_DNA"/>
</dbReference>
<feature type="region of interest" description="Disordered" evidence="1">
    <location>
        <begin position="579"/>
        <end position="601"/>
    </location>
</feature>
<evidence type="ECO:0000313" key="5">
    <source>
        <dbReference type="Proteomes" id="UP001408789"/>
    </source>
</evidence>
<dbReference type="InterPro" id="IPR025558">
    <property type="entry name" value="DUF4283"/>
</dbReference>
<dbReference type="InterPro" id="IPR040256">
    <property type="entry name" value="At4g02000-like"/>
</dbReference>
<evidence type="ECO:0000259" key="3">
    <source>
        <dbReference type="Pfam" id="PF14111"/>
    </source>
</evidence>
<name>A0AAP0GM68_9ASTR</name>